<name>A0AA88SIL7_9ASTE</name>
<feature type="compositionally biased region" description="Basic and acidic residues" evidence="1">
    <location>
        <begin position="1"/>
        <end position="33"/>
    </location>
</feature>
<keyword evidence="3" id="KW-1185">Reference proteome</keyword>
<gene>
    <name evidence="2" type="ORF">RJ640_001223</name>
</gene>
<feature type="region of interest" description="Disordered" evidence="1">
    <location>
        <begin position="1"/>
        <end position="42"/>
    </location>
</feature>
<evidence type="ECO:0000256" key="1">
    <source>
        <dbReference type="SAM" id="MobiDB-lite"/>
    </source>
</evidence>
<dbReference type="Pfam" id="PF05278">
    <property type="entry name" value="PEARLI-4"/>
    <property type="match status" value="1"/>
</dbReference>
<accession>A0AA88SIL7</accession>
<dbReference type="AlphaFoldDB" id="A0AA88SIL7"/>
<dbReference type="PANTHER" id="PTHR35358">
    <property type="entry name" value="OS06G0711100 PROTEIN"/>
    <property type="match status" value="1"/>
</dbReference>
<reference evidence="2" key="1">
    <citation type="submission" date="2022-12" db="EMBL/GenBank/DDBJ databases">
        <title>Draft genome assemblies for two species of Escallonia (Escalloniales).</title>
        <authorList>
            <person name="Chanderbali A."/>
            <person name="Dervinis C."/>
            <person name="Anghel I."/>
            <person name="Soltis D."/>
            <person name="Soltis P."/>
            <person name="Zapata F."/>
        </authorList>
    </citation>
    <scope>NUCLEOTIDE SEQUENCE</scope>
    <source>
        <strain evidence="2">UCBG92.1500</strain>
        <tissue evidence="2">Leaf</tissue>
    </source>
</reference>
<dbReference type="EMBL" id="JAVXUO010000479">
    <property type="protein sequence ID" value="KAK2991720.1"/>
    <property type="molecule type" value="Genomic_DNA"/>
</dbReference>
<evidence type="ECO:0000313" key="2">
    <source>
        <dbReference type="EMBL" id="KAK2991720.1"/>
    </source>
</evidence>
<protein>
    <submittedName>
        <fullName evidence="2">Uncharacterized protein</fullName>
    </submittedName>
</protein>
<proteinExistence type="predicted"/>
<dbReference type="InterPro" id="IPR007942">
    <property type="entry name" value="PLipase-like"/>
</dbReference>
<sequence>MRELKSTLHKSDLQRSLTSKEELEVAGQDHDTEREEVEFEKSGVTLPGKEIEGNKYDMPENVYAVSGVLSRDGIGRMAYPGVAGHTSPVPSLATGMTAFTLSPHNNLIIKQILAKYGDITNGSLLKSTAAKSTFLQLVADVVHRLCNHSVDTLGYGELQLIQTWTADAVAVGFHVDWLQQRVDKVVAASKYHIRMTELEELGQQIDAAKKSLMEMELRQMVWKKEVVAFKVEFEGNDLCGANLGEGLL</sequence>
<evidence type="ECO:0000313" key="3">
    <source>
        <dbReference type="Proteomes" id="UP001187471"/>
    </source>
</evidence>
<dbReference type="Proteomes" id="UP001187471">
    <property type="component" value="Unassembled WGS sequence"/>
</dbReference>
<organism evidence="2 3">
    <name type="scientific">Escallonia rubra</name>
    <dbReference type="NCBI Taxonomy" id="112253"/>
    <lineage>
        <taxon>Eukaryota</taxon>
        <taxon>Viridiplantae</taxon>
        <taxon>Streptophyta</taxon>
        <taxon>Embryophyta</taxon>
        <taxon>Tracheophyta</taxon>
        <taxon>Spermatophyta</taxon>
        <taxon>Magnoliopsida</taxon>
        <taxon>eudicotyledons</taxon>
        <taxon>Gunneridae</taxon>
        <taxon>Pentapetalae</taxon>
        <taxon>asterids</taxon>
        <taxon>campanulids</taxon>
        <taxon>Escalloniales</taxon>
        <taxon>Escalloniaceae</taxon>
        <taxon>Escallonia</taxon>
    </lineage>
</organism>
<comment type="caution">
    <text evidence="2">The sequence shown here is derived from an EMBL/GenBank/DDBJ whole genome shotgun (WGS) entry which is preliminary data.</text>
</comment>